<organism evidence="2 3">
    <name type="scientific">Ditylenchus destructor</name>
    <dbReference type="NCBI Taxonomy" id="166010"/>
    <lineage>
        <taxon>Eukaryota</taxon>
        <taxon>Metazoa</taxon>
        <taxon>Ecdysozoa</taxon>
        <taxon>Nematoda</taxon>
        <taxon>Chromadorea</taxon>
        <taxon>Rhabditida</taxon>
        <taxon>Tylenchina</taxon>
        <taxon>Tylenchomorpha</taxon>
        <taxon>Sphaerularioidea</taxon>
        <taxon>Anguinidae</taxon>
        <taxon>Anguininae</taxon>
        <taxon>Ditylenchus</taxon>
    </lineage>
</organism>
<reference evidence="2" key="1">
    <citation type="submission" date="2022-01" db="EMBL/GenBank/DDBJ databases">
        <title>Genome Sequence Resource for Two Populations of Ditylenchus destructor, the Migratory Endoparasitic Phytonematode.</title>
        <authorList>
            <person name="Zhang H."/>
            <person name="Lin R."/>
            <person name="Xie B."/>
        </authorList>
    </citation>
    <scope>NUCLEOTIDE SEQUENCE</scope>
    <source>
        <strain evidence="2">BazhouSP</strain>
    </source>
</reference>
<comment type="caution">
    <text evidence="2">The sequence shown here is derived from an EMBL/GenBank/DDBJ whole genome shotgun (WGS) entry which is preliminary data.</text>
</comment>
<protein>
    <submittedName>
        <fullName evidence="2">Uncharacterized protein</fullName>
    </submittedName>
</protein>
<sequence>MGNATAEDRGGRGEPAPRKDNDCRRLDMGAMPVRQSAAVAAPFTVSHPSHESRLRNIREIAVLAAPRQQLSSQEYNPRVLSTRGTSQSISSPIPGCCYVWGGPGAPEWS</sequence>
<name>A0AAD4R0P1_9BILA</name>
<feature type="region of interest" description="Disordered" evidence="1">
    <location>
        <begin position="1"/>
        <end position="25"/>
    </location>
</feature>
<gene>
    <name evidence="2" type="ORF">DdX_15798</name>
</gene>
<evidence type="ECO:0000256" key="1">
    <source>
        <dbReference type="SAM" id="MobiDB-lite"/>
    </source>
</evidence>
<keyword evidence="3" id="KW-1185">Reference proteome</keyword>
<proteinExistence type="predicted"/>
<dbReference type="Proteomes" id="UP001201812">
    <property type="component" value="Unassembled WGS sequence"/>
</dbReference>
<dbReference type="EMBL" id="JAKKPZ010000108">
    <property type="protein sequence ID" value="KAI1701931.1"/>
    <property type="molecule type" value="Genomic_DNA"/>
</dbReference>
<dbReference type="AlphaFoldDB" id="A0AAD4R0P1"/>
<accession>A0AAD4R0P1</accession>
<evidence type="ECO:0000313" key="2">
    <source>
        <dbReference type="EMBL" id="KAI1701931.1"/>
    </source>
</evidence>
<evidence type="ECO:0000313" key="3">
    <source>
        <dbReference type="Proteomes" id="UP001201812"/>
    </source>
</evidence>